<reference evidence="4 5" key="2">
    <citation type="journal article" date="2017" name="Front. Plant Sci.">
        <title>Gene Classification and Mining of Molecular Markers Useful in Red Clover (Trifolium pratense) Breeding.</title>
        <authorList>
            <person name="Istvanek J."/>
            <person name="Dluhosova J."/>
            <person name="Dluhos P."/>
            <person name="Patkova L."/>
            <person name="Nedelnik J."/>
            <person name="Repkova J."/>
        </authorList>
    </citation>
    <scope>NUCLEOTIDE SEQUENCE [LARGE SCALE GENOMIC DNA]</scope>
    <source>
        <strain evidence="5">cv. Tatra</strain>
        <tissue evidence="4">Young leaves</tissue>
    </source>
</reference>
<gene>
    <name evidence="4" type="ORF">L195_g005814</name>
</gene>
<reference evidence="4 5" key="1">
    <citation type="journal article" date="2014" name="Am. J. Bot.">
        <title>Genome assembly and annotation for red clover (Trifolium pratense; Fabaceae).</title>
        <authorList>
            <person name="Istvanek J."/>
            <person name="Jaros M."/>
            <person name="Krenek A."/>
            <person name="Repkova J."/>
        </authorList>
    </citation>
    <scope>NUCLEOTIDE SEQUENCE [LARGE SCALE GENOMIC DNA]</scope>
    <source>
        <strain evidence="5">cv. Tatra</strain>
        <tissue evidence="4">Young leaves</tissue>
    </source>
</reference>
<organism evidence="4 5">
    <name type="scientific">Trifolium pratense</name>
    <name type="common">Red clover</name>
    <dbReference type="NCBI Taxonomy" id="57577"/>
    <lineage>
        <taxon>Eukaryota</taxon>
        <taxon>Viridiplantae</taxon>
        <taxon>Streptophyta</taxon>
        <taxon>Embryophyta</taxon>
        <taxon>Tracheophyta</taxon>
        <taxon>Spermatophyta</taxon>
        <taxon>Magnoliopsida</taxon>
        <taxon>eudicotyledons</taxon>
        <taxon>Gunneridae</taxon>
        <taxon>Pentapetalae</taxon>
        <taxon>rosids</taxon>
        <taxon>fabids</taxon>
        <taxon>Fabales</taxon>
        <taxon>Fabaceae</taxon>
        <taxon>Papilionoideae</taxon>
        <taxon>50 kb inversion clade</taxon>
        <taxon>NPAAA clade</taxon>
        <taxon>Hologalegina</taxon>
        <taxon>IRL clade</taxon>
        <taxon>Trifolieae</taxon>
        <taxon>Trifolium</taxon>
    </lineage>
</organism>
<dbReference type="STRING" id="57577.A0A2K3P1U4"/>
<dbReference type="Pfam" id="PF12624">
    <property type="entry name" value="VPS13_N"/>
    <property type="match status" value="1"/>
</dbReference>
<dbReference type="AlphaFoldDB" id="A0A2K3P1U4"/>
<evidence type="ECO:0000256" key="1">
    <source>
        <dbReference type="ARBA" id="ARBA00022448"/>
    </source>
</evidence>
<proteinExistence type="predicted"/>
<keyword evidence="1" id="KW-0813">Transport</keyword>
<feature type="region of interest" description="Disordered" evidence="2">
    <location>
        <begin position="1"/>
        <end position="21"/>
    </location>
</feature>
<feature type="region of interest" description="Disordered" evidence="2">
    <location>
        <begin position="364"/>
        <end position="394"/>
    </location>
</feature>
<dbReference type="PANTHER" id="PTHR45523:SF2">
    <property type="entry name" value="OS02G0470600 PROTEIN"/>
    <property type="match status" value="1"/>
</dbReference>
<feature type="non-terminal residue" evidence="4">
    <location>
        <position position="1"/>
    </location>
</feature>
<dbReference type="Proteomes" id="UP000236291">
    <property type="component" value="Unassembled WGS sequence"/>
</dbReference>
<evidence type="ECO:0000313" key="5">
    <source>
        <dbReference type="Proteomes" id="UP000236291"/>
    </source>
</evidence>
<sequence>EAESATLDAISKSKLGSPSSGNSWLSSLISTIIGNLKISISNVHIRYEDSVSNPGHPFSSGVTLAKLAAVTMDEHGNETFDTSGALDRLRKSVHLERLALYHDSDRLPWEIDKRWEDISPHEWIEIFEDGIKEPTDHHKSVSKWAMNRTFLVYPINAVLQYHRLGNQERSDPNIPFEKVSLVLTDVSLTLTEAQYHDWIKLLEAVSRYKIYMEVSHLRPSVPISKAPYLWWQYAAQATLQQLKMCYRLSWDQIRHLCQRRRRYIQLYVASLKRSPDVNHLEIREIEKDLDSKVILLWRLLAHAKVESVKSKILATFSGLFGNPHLTNQFCKVELSPTQNSKMVSEPPPRSVVPSAIRVLPSSYSDQLQMSSPGCEGRADTEESSLSDVSEEQHLNEERLTTEEWQAINKLLSFQPEEELMVRSTKDVQNMVQFMVTVSIGQAAARIISVNQVEIVCARFEQLDVSTKFRHRSVYCDVLLKFYGLSAPEGSLTQSVYSEQKVNAVVASFVHLPIGENIDWRLSATIAPCHVTVLMDSIDRVFEFLKRSRAVSPTVALETATALQCFKTRTGRSDWEPGAWMDRSSHKIGYAIRPAKTAVTRLGH</sequence>
<comment type="caution">
    <text evidence="4">The sequence shown here is derived from an EMBL/GenBank/DDBJ whole genome shotgun (WGS) entry which is preliminary data.</text>
</comment>
<feature type="domain" description="Chorein N-terminal" evidence="3">
    <location>
        <begin position="21"/>
        <end position="447"/>
    </location>
</feature>
<dbReference type="ExpressionAtlas" id="A0A2K3P1U4">
    <property type="expression patterns" value="baseline"/>
</dbReference>
<dbReference type="InterPro" id="IPR026854">
    <property type="entry name" value="VPS13_N"/>
</dbReference>
<dbReference type="PANTHER" id="PTHR45523">
    <property type="entry name" value="TETRATRICOPEPTIDE REPEAT (TPR)-CONTAINING PROTEIN-RELATED"/>
    <property type="match status" value="1"/>
</dbReference>
<protein>
    <submittedName>
        <fullName evidence="4">Calcium-dependent lipid-binding family protein</fullName>
    </submittedName>
</protein>
<dbReference type="EMBL" id="ASHM01003033">
    <property type="protein sequence ID" value="PNY09268.1"/>
    <property type="molecule type" value="Genomic_DNA"/>
</dbReference>
<name>A0A2K3P1U4_TRIPR</name>
<accession>A0A2K3P1U4</accession>
<evidence type="ECO:0000259" key="3">
    <source>
        <dbReference type="Pfam" id="PF12624"/>
    </source>
</evidence>
<evidence type="ECO:0000256" key="2">
    <source>
        <dbReference type="SAM" id="MobiDB-lite"/>
    </source>
</evidence>
<evidence type="ECO:0000313" key="4">
    <source>
        <dbReference type="EMBL" id="PNY09268.1"/>
    </source>
</evidence>